<evidence type="ECO:0008006" key="3">
    <source>
        <dbReference type="Google" id="ProtNLM"/>
    </source>
</evidence>
<dbReference type="InterPro" id="IPR010634">
    <property type="entry name" value="DUF1223"/>
</dbReference>
<name>A0A1P8K915_9BURK</name>
<sequence length="252" mass="27977">MPDARLRNDFAFRTQVILVFAVALAGGAMAQPRCSAESGALRTPVIELYTSEGCSSCPPADRWLSTLKDKSLVVQAFHVSYWDYMGWTDRFSSPAFNARHRELAKQQGARFVYTPQIVRDGKDWRDYAGQVPEAGERARVQIALQRVGVSDMYEARVNPLPGVARWSAYWTITEHGHVSKVKAGENNGSYLKHDFVVRQFVPMGTFDGPQLLKLDAVPGQPEHPRQINLVVTNAKTSAPLQALSLQCLAKSS</sequence>
<dbReference type="Pfam" id="PF06764">
    <property type="entry name" value="DUF1223"/>
    <property type="match status" value="1"/>
</dbReference>
<dbReference type="PANTHER" id="PTHR36057">
    <property type="match status" value="1"/>
</dbReference>
<evidence type="ECO:0000313" key="2">
    <source>
        <dbReference type="Proteomes" id="UP000186110"/>
    </source>
</evidence>
<dbReference type="AlphaFoldDB" id="A0A1P8K915"/>
<dbReference type="PANTHER" id="PTHR36057:SF1">
    <property type="entry name" value="LIPOPROTEIN LIPID ATTACHMENT SITE-LIKE PROTEIN, PUTATIVE (DUF1223)-RELATED"/>
    <property type="match status" value="1"/>
</dbReference>
<keyword evidence="2" id="KW-1185">Reference proteome</keyword>
<organism evidence="1 2">
    <name type="scientific">Rhodoferax saidenbachensis</name>
    <dbReference type="NCBI Taxonomy" id="1484693"/>
    <lineage>
        <taxon>Bacteria</taxon>
        <taxon>Pseudomonadati</taxon>
        <taxon>Pseudomonadota</taxon>
        <taxon>Betaproteobacteria</taxon>
        <taxon>Burkholderiales</taxon>
        <taxon>Comamonadaceae</taxon>
        <taxon>Rhodoferax</taxon>
    </lineage>
</organism>
<reference evidence="1 2" key="1">
    <citation type="submission" date="2017-01" db="EMBL/GenBank/DDBJ databases">
        <authorList>
            <person name="Mah S.A."/>
            <person name="Swanson W.J."/>
            <person name="Moy G.W."/>
            <person name="Vacquier V.D."/>
        </authorList>
    </citation>
    <scope>NUCLEOTIDE SEQUENCE [LARGE SCALE GENOMIC DNA]</scope>
    <source>
        <strain evidence="1 2">DSM 22694</strain>
    </source>
</reference>
<dbReference type="EMBL" id="CP019239">
    <property type="protein sequence ID" value="APW42487.1"/>
    <property type="molecule type" value="Genomic_DNA"/>
</dbReference>
<accession>A0A1P8K915</accession>
<dbReference type="InterPro" id="IPR036249">
    <property type="entry name" value="Thioredoxin-like_sf"/>
</dbReference>
<dbReference type="SUPFAM" id="SSF52833">
    <property type="entry name" value="Thioredoxin-like"/>
    <property type="match status" value="1"/>
</dbReference>
<protein>
    <recommendedName>
        <fullName evidence="3">DUF1223 domain-containing protein</fullName>
    </recommendedName>
</protein>
<dbReference type="KEGG" id="rsb:RS694_08040"/>
<proteinExistence type="predicted"/>
<gene>
    <name evidence="1" type="ORF">RS694_08040</name>
</gene>
<dbReference type="Proteomes" id="UP000186110">
    <property type="component" value="Chromosome"/>
</dbReference>
<dbReference type="RefSeq" id="WP_029708710.1">
    <property type="nucleotide sequence ID" value="NZ_CP019239.1"/>
</dbReference>
<evidence type="ECO:0000313" key="1">
    <source>
        <dbReference type="EMBL" id="APW42487.1"/>
    </source>
</evidence>